<dbReference type="RefSeq" id="WP_202939960.1">
    <property type="nucleotide sequence ID" value="NZ_CP062959.1"/>
</dbReference>
<dbReference type="InterPro" id="IPR050206">
    <property type="entry name" value="FtsK/SpoIIIE/SftA"/>
</dbReference>
<evidence type="ECO:0000259" key="4">
    <source>
        <dbReference type="PROSITE" id="PS50901"/>
    </source>
</evidence>
<evidence type="ECO:0000256" key="3">
    <source>
        <dbReference type="PROSITE-ProRule" id="PRU00289"/>
    </source>
</evidence>
<keyword evidence="1 3" id="KW-0547">Nucleotide-binding</keyword>
<evidence type="ECO:0000256" key="2">
    <source>
        <dbReference type="ARBA" id="ARBA00022840"/>
    </source>
</evidence>
<dbReference type="PROSITE" id="PS50901">
    <property type="entry name" value="FTSK"/>
    <property type="match status" value="1"/>
</dbReference>
<dbReference type="GO" id="GO:0003677">
    <property type="term" value="F:DNA binding"/>
    <property type="evidence" value="ECO:0007669"/>
    <property type="project" value="InterPro"/>
</dbReference>
<dbReference type="AlphaFoldDB" id="A0A7S6WWP5"/>
<dbReference type="PANTHER" id="PTHR22683:SF41">
    <property type="entry name" value="DNA TRANSLOCASE FTSK"/>
    <property type="match status" value="1"/>
</dbReference>
<dbReference type="PANTHER" id="PTHR22683">
    <property type="entry name" value="SPORULATION PROTEIN RELATED"/>
    <property type="match status" value="1"/>
</dbReference>
<keyword evidence="6" id="KW-1185">Reference proteome</keyword>
<organism evidence="5 6">
    <name type="scientific">Rothia amarae</name>
    <dbReference type="NCBI Taxonomy" id="169480"/>
    <lineage>
        <taxon>Bacteria</taxon>
        <taxon>Bacillati</taxon>
        <taxon>Actinomycetota</taxon>
        <taxon>Actinomycetes</taxon>
        <taxon>Micrococcales</taxon>
        <taxon>Micrococcaceae</taxon>
        <taxon>Rothia</taxon>
    </lineage>
</organism>
<dbReference type="Proteomes" id="UP000516421">
    <property type="component" value="Plasmid p3"/>
</dbReference>
<dbReference type="InterPro" id="IPR027417">
    <property type="entry name" value="P-loop_NTPase"/>
</dbReference>
<feature type="domain" description="FtsK" evidence="4">
    <location>
        <begin position="179"/>
        <end position="370"/>
    </location>
</feature>
<name>A0A7S6WWP5_9MICC</name>
<evidence type="ECO:0000313" key="5">
    <source>
        <dbReference type="EMBL" id="QOW64952.1"/>
    </source>
</evidence>
<proteinExistence type="predicted"/>
<dbReference type="SUPFAM" id="SSF52540">
    <property type="entry name" value="P-loop containing nucleoside triphosphate hydrolases"/>
    <property type="match status" value="1"/>
</dbReference>
<dbReference type="EMBL" id="CP062959">
    <property type="protein sequence ID" value="QOW64952.1"/>
    <property type="molecule type" value="Genomic_DNA"/>
</dbReference>
<feature type="binding site" evidence="3">
    <location>
        <begin position="196"/>
        <end position="203"/>
    </location>
    <ligand>
        <name>ATP</name>
        <dbReference type="ChEBI" id="CHEBI:30616"/>
    </ligand>
</feature>
<keyword evidence="2 3" id="KW-0067">ATP-binding</keyword>
<sequence length="430" mass="47508">MASTYLLTDLPKIKEFWESVGSDSTSKKPEITPGIAPHDALYYDRLKEVWADFCDTIGVNKSSTEERLSKSALILRREMVKKKYEVQDRSQVIETSSVNRGLQWLFTIPLGSQLSTYEKHLDYLSAALGGVDIEIESAGVGLGRMLARTVDPLEGSRDVAIYHSLTSETAVRMGRREDGQDLYIDMADAGHTIIQGQTRSGKSVFLYGLLSQLAYVDCVKIWGIDPNHVLLGPFRGLTPQIVLGTDPLAHLELLEEFVARMDSRIASLVTEGIEKISDFTPESPVEVLVLEEYASIIRGAEIYDCTQKPADRVGNKIKALVARIFAEGAKAGMRVILVIQRADASLVDGSTRANAVNRLTMGVDNGDAVRMLHPGASPELIEAITHFKNGRLFASIQREDTIAQADYIDYQDYRRAVQLSETAPAPIDYP</sequence>
<keyword evidence="5" id="KW-0614">Plasmid</keyword>
<evidence type="ECO:0000313" key="6">
    <source>
        <dbReference type="Proteomes" id="UP000516421"/>
    </source>
</evidence>
<gene>
    <name evidence="5" type="ORF">IDM48_11530</name>
</gene>
<reference evidence="5 6" key="1">
    <citation type="submission" date="2020-09" db="EMBL/GenBank/DDBJ databases">
        <title>Investigation of environmental microbe.</title>
        <authorList>
            <person name="Ou Y."/>
            <person name="Kang Q."/>
        </authorList>
    </citation>
    <scope>NUCLEOTIDE SEQUENCE [LARGE SCALE GENOMIC DNA]</scope>
    <source>
        <strain evidence="5 6">KJZ-9</strain>
        <plasmid evidence="5 6">p3</plasmid>
    </source>
</reference>
<accession>A0A7S6WWP5</accession>
<evidence type="ECO:0000256" key="1">
    <source>
        <dbReference type="ARBA" id="ARBA00022741"/>
    </source>
</evidence>
<dbReference type="InterPro" id="IPR002543">
    <property type="entry name" value="FtsK_dom"/>
</dbReference>
<dbReference type="KEGG" id="rama:IDM48_11530"/>
<dbReference type="GO" id="GO:0005524">
    <property type="term" value="F:ATP binding"/>
    <property type="evidence" value="ECO:0007669"/>
    <property type="project" value="UniProtKB-UniRule"/>
</dbReference>
<geneLocation type="plasmid" evidence="5 6">
    <name>p3</name>
</geneLocation>
<dbReference type="Pfam" id="PF01580">
    <property type="entry name" value="FtsK_SpoIIIE"/>
    <property type="match status" value="1"/>
</dbReference>
<protein>
    <recommendedName>
        <fullName evidence="4">FtsK domain-containing protein</fullName>
    </recommendedName>
</protein>
<dbReference type="Gene3D" id="3.40.50.300">
    <property type="entry name" value="P-loop containing nucleotide triphosphate hydrolases"/>
    <property type="match status" value="1"/>
</dbReference>